<protein>
    <recommendedName>
        <fullName evidence="1">RNase H type-1 domain-containing protein</fullName>
    </recommendedName>
</protein>
<dbReference type="SUPFAM" id="SSF53098">
    <property type="entry name" value="Ribonuclease H-like"/>
    <property type="match status" value="1"/>
</dbReference>
<dbReference type="AlphaFoldDB" id="A0A2I0KBQ5"/>
<dbReference type="Proteomes" id="UP000233551">
    <property type="component" value="Unassembled WGS sequence"/>
</dbReference>
<dbReference type="GO" id="GO:0004523">
    <property type="term" value="F:RNA-DNA hybrid ribonuclease activity"/>
    <property type="evidence" value="ECO:0007669"/>
    <property type="project" value="InterPro"/>
</dbReference>
<evidence type="ECO:0000313" key="3">
    <source>
        <dbReference type="Proteomes" id="UP000233551"/>
    </source>
</evidence>
<comment type="caution">
    <text evidence="2">The sequence shown here is derived from an EMBL/GenBank/DDBJ whole genome shotgun (WGS) entry which is preliminary data.</text>
</comment>
<evidence type="ECO:0000313" key="2">
    <source>
        <dbReference type="EMBL" id="PKI65958.1"/>
    </source>
</evidence>
<feature type="domain" description="RNase H type-1" evidence="1">
    <location>
        <begin position="139"/>
        <end position="219"/>
    </location>
</feature>
<accession>A0A2I0KBQ5</accession>
<dbReference type="InterPro" id="IPR044730">
    <property type="entry name" value="RNase_H-like_dom_plant"/>
</dbReference>
<reference evidence="2 3" key="1">
    <citation type="submission" date="2017-11" db="EMBL/GenBank/DDBJ databases">
        <title>De-novo sequencing of pomegranate (Punica granatum L.) genome.</title>
        <authorList>
            <person name="Akparov Z."/>
            <person name="Amiraslanov A."/>
            <person name="Hajiyeva S."/>
            <person name="Abbasov M."/>
            <person name="Kaur K."/>
            <person name="Hamwieh A."/>
            <person name="Solovyev V."/>
            <person name="Salamov A."/>
            <person name="Braich B."/>
            <person name="Kosarev P."/>
            <person name="Mahmoud A."/>
            <person name="Hajiyev E."/>
            <person name="Babayeva S."/>
            <person name="Izzatullayeva V."/>
            <person name="Mammadov A."/>
            <person name="Mammadov A."/>
            <person name="Sharifova S."/>
            <person name="Ojaghi J."/>
            <person name="Eynullazada K."/>
            <person name="Bayramov B."/>
            <person name="Abdulazimova A."/>
            <person name="Shahmuradov I."/>
        </authorList>
    </citation>
    <scope>NUCLEOTIDE SEQUENCE [LARGE SCALE GENOMIC DNA]</scope>
    <source>
        <strain evidence="3">cv. AG2017</strain>
        <tissue evidence="2">Leaf</tissue>
    </source>
</reference>
<dbReference type="Gene3D" id="3.30.420.10">
    <property type="entry name" value="Ribonuclease H-like superfamily/Ribonuclease H"/>
    <property type="match status" value="1"/>
</dbReference>
<sequence length="223" mass="24320">MKQHRNQPLADHEDCLVEALKVFEAFRNLGFGHQMQPVLVVDFFLGGLTDDSVEKLLVQEAGISQAFQYLGFRRQQMTSYPELMGSLLGDPSFLGKHHHHQDRVCCSSLLDAMEATLFGIVAGDWPTAGNHLALTLMGNPDLAGAGGLLPDGNGQWISGFARNIGFTSAVLAELWGALTGLEHTWSLGFKKTILEVNSEMVYKLVSSSGRSALHVSPLVESRI</sequence>
<dbReference type="InterPro" id="IPR053151">
    <property type="entry name" value="RNase_H-like"/>
</dbReference>
<name>A0A2I0KBQ5_PUNGR</name>
<dbReference type="InterPro" id="IPR036397">
    <property type="entry name" value="RNaseH_sf"/>
</dbReference>
<dbReference type="PANTHER" id="PTHR47723">
    <property type="entry name" value="OS05G0353850 PROTEIN"/>
    <property type="match status" value="1"/>
</dbReference>
<dbReference type="InterPro" id="IPR002156">
    <property type="entry name" value="RNaseH_domain"/>
</dbReference>
<dbReference type="EMBL" id="PGOL01000698">
    <property type="protein sequence ID" value="PKI65958.1"/>
    <property type="molecule type" value="Genomic_DNA"/>
</dbReference>
<keyword evidence="3" id="KW-1185">Reference proteome</keyword>
<dbReference type="InterPro" id="IPR012337">
    <property type="entry name" value="RNaseH-like_sf"/>
</dbReference>
<dbReference type="Pfam" id="PF13456">
    <property type="entry name" value="RVT_3"/>
    <property type="match status" value="1"/>
</dbReference>
<dbReference type="PANTHER" id="PTHR47723:SF19">
    <property type="entry name" value="POLYNUCLEOTIDYL TRANSFERASE, RIBONUCLEASE H-LIKE SUPERFAMILY PROTEIN"/>
    <property type="match status" value="1"/>
</dbReference>
<evidence type="ECO:0000259" key="1">
    <source>
        <dbReference type="Pfam" id="PF13456"/>
    </source>
</evidence>
<organism evidence="2 3">
    <name type="scientific">Punica granatum</name>
    <name type="common">Pomegranate</name>
    <dbReference type="NCBI Taxonomy" id="22663"/>
    <lineage>
        <taxon>Eukaryota</taxon>
        <taxon>Viridiplantae</taxon>
        <taxon>Streptophyta</taxon>
        <taxon>Embryophyta</taxon>
        <taxon>Tracheophyta</taxon>
        <taxon>Spermatophyta</taxon>
        <taxon>Magnoliopsida</taxon>
        <taxon>eudicotyledons</taxon>
        <taxon>Gunneridae</taxon>
        <taxon>Pentapetalae</taxon>
        <taxon>rosids</taxon>
        <taxon>malvids</taxon>
        <taxon>Myrtales</taxon>
        <taxon>Lythraceae</taxon>
        <taxon>Punica</taxon>
    </lineage>
</organism>
<gene>
    <name evidence="2" type="ORF">CRG98_013624</name>
</gene>
<proteinExistence type="predicted"/>
<dbReference type="GO" id="GO:0003676">
    <property type="term" value="F:nucleic acid binding"/>
    <property type="evidence" value="ECO:0007669"/>
    <property type="project" value="InterPro"/>
</dbReference>
<dbReference type="CDD" id="cd06222">
    <property type="entry name" value="RNase_H_like"/>
    <property type="match status" value="1"/>
</dbReference>